<evidence type="ECO:0000259" key="2">
    <source>
        <dbReference type="PROSITE" id="PS50894"/>
    </source>
</evidence>
<dbReference type="SUPFAM" id="SSF47226">
    <property type="entry name" value="Histidine-containing phosphotransfer domain, HPT domain"/>
    <property type="match status" value="1"/>
</dbReference>
<evidence type="ECO:0000313" key="4">
    <source>
        <dbReference type="Proteomes" id="UP000675880"/>
    </source>
</evidence>
<gene>
    <name evidence="3" type="ORF">NSPZN2_40516</name>
</gene>
<name>A0ABM8RWM7_9BACT</name>
<feature type="domain" description="HPt" evidence="2">
    <location>
        <begin position="19"/>
        <end position="112"/>
    </location>
</feature>
<accession>A0ABM8RWM7</accession>
<feature type="modified residue" description="Phosphohistidine" evidence="1">
    <location>
        <position position="58"/>
    </location>
</feature>
<keyword evidence="1" id="KW-0597">Phosphoprotein</keyword>
<sequence>MESQSIMDLAAALERLDGDQELFLTLAGLFVERTPQALAALRTAMTAGDLPALIKEAHKLKGSAMEFCAKPAVASAAHLEESARKAAVQELAALAEQVQTETARLTAALTTIIEKGFPT</sequence>
<proteinExistence type="predicted"/>
<organism evidence="3 4">
    <name type="scientific">Nitrospira defluvii</name>
    <dbReference type="NCBI Taxonomy" id="330214"/>
    <lineage>
        <taxon>Bacteria</taxon>
        <taxon>Pseudomonadati</taxon>
        <taxon>Nitrospirota</taxon>
        <taxon>Nitrospiria</taxon>
        <taxon>Nitrospirales</taxon>
        <taxon>Nitrospiraceae</taxon>
        <taxon>Nitrospira</taxon>
    </lineage>
</organism>
<dbReference type="Gene3D" id="1.20.120.160">
    <property type="entry name" value="HPT domain"/>
    <property type="match status" value="1"/>
</dbReference>
<protein>
    <submittedName>
        <fullName evidence="3">Phosphorelay protein, contains HPt domain</fullName>
    </submittedName>
</protein>
<dbReference type="InterPro" id="IPR036641">
    <property type="entry name" value="HPT_dom_sf"/>
</dbReference>
<dbReference type="Proteomes" id="UP000675880">
    <property type="component" value="Unassembled WGS sequence"/>
</dbReference>
<evidence type="ECO:0000256" key="1">
    <source>
        <dbReference type="PROSITE-ProRule" id="PRU00110"/>
    </source>
</evidence>
<dbReference type="RefSeq" id="WP_213043321.1">
    <property type="nucleotide sequence ID" value="NZ_CAJNBJ010000017.1"/>
</dbReference>
<dbReference type="PROSITE" id="PS50894">
    <property type="entry name" value="HPT"/>
    <property type="match status" value="1"/>
</dbReference>
<dbReference type="EMBL" id="CAJNBJ010000017">
    <property type="protein sequence ID" value="CAE6775918.1"/>
    <property type="molecule type" value="Genomic_DNA"/>
</dbReference>
<comment type="caution">
    <text evidence="3">The sequence shown here is derived from an EMBL/GenBank/DDBJ whole genome shotgun (WGS) entry which is preliminary data.</text>
</comment>
<evidence type="ECO:0000313" key="3">
    <source>
        <dbReference type="EMBL" id="CAE6775918.1"/>
    </source>
</evidence>
<keyword evidence="4" id="KW-1185">Reference proteome</keyword>
<dbReference type="InterPro" id="IPR008207">
    <property type="entry name" value="Sig_transdc_His_kin_Hpt_dom"/>
</dbReference>
<dbReference type="Pfam" id="PF01627">
    <property type="entry name" value="Hpt"/>
    <property type="match status" value="1"/>
</dbReference>
<reference evidence="3 4" key="1">
    <citation type="submission" date="2021-02" db="EMBL/GenBank/DDBJ databases">
        <authorList>
            <person name="Han P."/>
        </authorList>
    </citation>
    <scope>NUCLEOTIDE SEQUENCE [LARGE SCALE GENOMIC DNA]</scope>
    <source>
        <strain evidence="3">Candidatus Nitrospira sp. ZN2</strain>
    </source>
</reference>